<dbReference type="Proteomes" id="UP000190037">
    <property type="component" value="Unassembled WGS sequence"/>
</dbReference>
<evidence type="ECO:0000313" key="1">
    <source>
        <dbReference type="EMBL" id="OPC80379.1"/>
    </source>
</evidence>
<sequence>MTSSVLVLGIDPHIVPGTDGAALFAVLEAELARFAEHGIHASMTVFGPDETAEPTIVAALTERAWNVVLIGGGIRKSEDLLPLFEKTVNLVRTHAPGAAIAFNTTANTILEAARRHL</sequence>
<protein>
    <submittedName>
        <fullName evidence="1">Uncharacterized protein</fullName>
    </submittedName>
</protein>
<dbReference type="STRING" id="159449.B4N89_04955"/>
<evidence type="ECO:0000313" key="2">
    <source>
        <dbReference type="Proteomes" id="UP000190037"/>
    </source>
</evidence>
<name>A0A1T3NU61_9ACTN</name>
<keyword evidence="2" id="KW-1185">Reference proteome</keyword>
<organism evidence="1 2">
    <name type="scientific">Embleya scabrispora</name>
    <dbReference type="NCBI Taxonomy" id="159449"/>
    <lineage>
        <taxon>Bacteria</taxon>
        <taxon>Bacillati</taxon>
        <taxon>Actinomycetota</taxon>
        <taxon>Actinomycetes</taxon>
        <taxon>Kitasatosporales</taxon>
        <taxon>Streptomycetaceae</taxon>
        <taxon>Embleya</taxon>
    </lineage>
</organism>
<gene>
    <name evidence="1" type="ORF">B4N89_04955</name>
</gene>
<dbReference type="AlphaFoldDB" id="A0A1T3NU61"/>
<comment type="caution">
    <text evidence="1">The sequence shown here is derived from an EMBL/GenBank/DDBJ whole genome shotgun (WGS) entry which is preliminary data.</text>
</comment>
<dbReference type="RefSeq" id="WP_078974637.1">
    <property type="nucleotide sequence ID" value="NZ_MWQN01000001.1"/>
</dbReference>
<dbReference type="EMBL" id="MWQN01000001">
    <property type="protein sequence ID" value="OPC80379.1"/>
    <property type="molecule type" value="Genomic_DNA"/>
</dbReference>
<proteinExistence type="predicted"/>
<dbReference type="OrthoDB" id="1495085at2"/>
<accession>A0A1T3NU61</accession>
<reference evidence="1 2" key="1">
    <citation type="submission" date="2017-03" db="EMBL/GenBank/DDBJ databases">
        <title>Draft genome sequence of Streptomyces scabrisporus NF3, endophyte isolated from Amphipterygium adstringens.</title>
        <authorList>
            <person name="Vazquez M."/>
            <person name="Ceapa C.D."/>
            <person name="Rodriguez Luna D."/>
            <person name="Sanchez Esquivel S."/>
        </authorList>
    </citation>
    <scope>NUCLEOTIDE SEQUENCE [LARGE SCALE GENOMIC DNA]</scope>
    <source>
        <strain evidence="1 2">NF3</strain>
    </source>
</reference>